<keyword evidence="3" id="KW-1185">Reference proteome</keyword>
<reference evidence="3" key="1">
    <citation type="journal article" date="2018" name="Gigascience">
        <title>Genome assembly of the Pink Ipe (Handroanthus impetiginosus, Bignoniaceae), a highly valued, ecologically keystone Neotropical timber forest tree.</title>
        <authorList>
            <person name="Silva-Junior O.B."/>
            <person name="Grattapaglia D."/>
            <person name="Novaes E."/>
            <person name="Collevatti R.G."/>
        </authorList>
    </citation>
    <scope>NUCLEOTIDE SEQUENCE [LARGE SCALE GENOMIC DNA]</scope>
    <source>
        <strain evidence="3">cv. UFG-1</strain>
    </source>
</reference>
<evidence type="ECO:0000313" key="3">
    <source>
        <dbReference type="Proteomes" id="UP000231279"/>
    </source>
</evidence>
<feature type="transmembrane region" description="Helical" evidence="1">
    <location>
        <begin position="223"/>
        <end position="244"/>
    </location>
</feature>
<feature type="transmembrane region" description="Helical" evidence="1">
    <location>
        <begin position="188"/>
        <end position="211"/>
    </location>
</feature>
<accession>A0A2G9HN95</accession>
<dbReference type="PANTHER" id="PTHR12242">
    <property type="entry name" value="OS02G0130600 PROTEIN-RELATED"/>
    <property type="match status" value="1"/>
</dbReference>
<sequence>MTADTTAPSYWLNWRFFLCAIWILVGMVFAALLIWRYEGRSKSRSRPSGNEQEVEGCLYDDEVWGTCSKSIHPVWLLGYRIVAFVTLLALLLADIVVHGGGIYYFYTEWTFTLVAVYFGLGLSLSIYGCRRHCHEMEQEVDYHISTDEEHGSYVPPKVEENADTPISTERLNFYGTPNIRTAASVWGYAFQIIFQISAGAVALTDFVYWLIIYPFLTPSYYRLSFLKICMHSVNAVLLLGDAILNHLRFPFFRIAYFVLWTCIYVVFQWIIHACVSMSSWPYAFMDLSSPYAPLWYLAVGVLLLPCFGIFILIYRIKQCYLSR</sequence>
<dbReference type="OrthoDB" id="419711at2759"/>
<dbReference type="AlphaFoldDB" id="A0A2G9HN95"/>
<dbReference type="GO" id="GO:0016020">
    <property type="term" value="C:membrane"/>
    <property type="evidence" value="ECO:0007669"/>
    <property type="project" value="TreeGrafter"/>
</dbReference>
<proteinExistence type="predicted"/>
<feature type="transmembrane region" description="Helical" evidence="1">
    <location>
        <begin position="109"/>
        <end position="129"/>
    </location>
</feature>
<dbReference type="PANTHER" id="PTHR12242:SF10">
    <property type="entry name" value="TRANSMEMBRANE PROTEIN"/>
    <property type="match status" value="1"/>
</dbReference>
<keyword evidence="1" id="KW-0472">Membrane</keyword>
<keyword evidence="1" id="KW-0812">Transmembrane</keyword>
<dbReference type="Proteomes" id="UP000231279">
    <property type="component" value="Unassembled WGS sequence"/>
</dbReference>
<feature type="transmembrane region" description="Helical" evidence="1">
    <location>
        <begin position="77"/>
        <end position="97"/>
    </location>
</feature>
<name>A0A2G9HN95_9LAMI</name>
<evidence type="ECO:0000256" key="1">
    <source>
        <dbReference type="SAM" id="Phobius"/>
    </source>
</evidence>
<feature type="transmembrane region" description="Helical" evidence="1">
    <location>
        <begin position="294"/>
        <end position="314"/>
    </location>
</feature>
<keyword evidence="1" id="KW-1133">Transmembrane helix</keyword>
<organism evidence="2 3">
    <name type="scientific">Handroanthus impetiginosus</name>
    <dbReference type="NCBI Taxonomy" id="429701"/>
    <lineage>
        <taxon>Eukaryota</taxon>
        <taxon>Viridiplantae</taxon>
        <taxon>Streptophyta</taxon>
        <taxon>Embryophyta</taxon>
        <taxon>Tracheophyta</taxon>
        <taxon>Spermatophyta</taxon>
        <taxon>Magnoliopsida</taxon>
        <taxon>eudicotyledons</taxon>
        <taxon>Gunneridae</taxon>
        <taxon>Pentapetalae</taxon>
        <taxon>asterids</taxon>
        <taxon>lamiids</taxon>
        <taxon>Lamiales</taxon>
        <taxon>Bignoniaceae</taxon>
        <taxon>Crescentiina</taxon>
        <taxon>Tabebuia alliance</taxon>
        <taxon>Handroanthus</taxon>
    </lineage>
</organism>
<evidence type="ECO:0000313" key="2">
    <source>
        <dbReference type="EMBL" id="PIN18995.1"/>
    </source>
</evidence>
<dbReference type="EMBL" id="NKXS01001364">
    <property type="protein sequence ID" value="PIN18995.1"/>
    <property type="molecule type" value="Genomic_DNA"/>
</dbReference>
<feature type="transmembrane region" description="Helical" evidence="1">
    <location>
        <begin position="256"/>
        <end position="282"/>
    </location>
</feature>
<feature type="transmembrane region" description="Helical" evidence="1">
    <location>
        <begin position="12"/>
        <end position="35"/>
    </location>
</feature>
<gene>
    <name evidence="2" type="ORF">CDL12_08333</name>
</gene>
<comment type="caution">
    <text evidence="2">The sequence shown here is derived from an EMBL/GenBank/DDBJ whole genome shotgun (WGS) entry which is preliminary data.</text>
</comment>
<protein>
    <submittedName>
        <fullName evidence="2">Uncharacterized protein</fullName>
    </submittedName>
</protein>